<dbReference type="SUPFAM" id="SSF53335">
    <property type="entry name" value="S-adenosyl-L-methionine-dependent methyltransferases"/>
    <property type="match status" value="1"/>
</dbReference>
<dbReference type="Gene3D" id="3.40.50.150">
    <property type="entry name" value="Vaccinia Virus protein VP39"/>
    <property type="match status" value="1"/>
</dbReference>
<evidence type="ECO:0000313" key="2">
    <source>
        <dbReference type="EMBL" id="ALU27051.1"/>
    </source>
</evidence>
<keyword evidence="2" id="KW-0489">Methyltransferase</keyword>
<dbReference type="AlphaFoldDB" id="A0A0S7EA53"/>
<dbReference type="Proteomes" id="UP000069030">
    <property type="component" value="Chromosome"/>
</dbReference>
<proteinExistence type="predicted"/>
<dbReference type="KEGG" id="mod:AS202_13210"/>
<sequence>MEDQLYQNVDLVQFYDYDNLWENEERYVQLAEKVKSVLDLGCGTGRLASALAEKGKDVVGVEYAQAMLEKAKKRSSEVKWVQGDARTIRLEQKFDLIILSGHVFQVFLTKEDRLAVLETIKVHLNEGGRYIFDSRNPLVKDWLTWTKEESIRQFKHPLHGQVTAWNTYEGDARALTYTTYYSIDNTQENFSSQSTIAFPSFNEIGLLVADAGLGIAEVFGDWELNRYNEYSEEIIWYGYA</sequence>
<dbReference type="InterPro" id="IPR041698">
    <property type="entry name" value="Methyltransf_25"/>
</dbReference>
<evidence type="ECO:0000313" key="3">
    <source>
        <dbReference type="Proteomes" id="UP000069030"/>
    </source>
</evidence>
<name>A0A0S7EA53_9FLAO</name>
<dbReference type="Pfam" id="PF13649">
    <property type="entry name" value="Methyltransf_25"/>
    <property type="match status" value="1"/>
</dbReference>
<keyword evidence="1" id="KW-0808">Transferase</keyword>
<dbReference type="GO" id="GO:0008168">
    <property type="term" value="F:methyltransferase activity"/>
    <property type="evidence" value="ECO:0007669"/>
    <property type="project" value="UniProtKB-KW"/>
</dbReference>
<accession>A0A0S7EA53</accession>
<gene>
    <name evidence="2" type="ORF">AS202_13210</name>
</gene>
<protein>
    <submittedName>
        <fullName evidence="2">Methyltransferase type 11</fullName>
    </submittedName>
</protein>
<dbReference type="GO" id="GO:0032259">
    <property type="term" value="P:methylation"/>
    <property type="evidence" value="ECO:0007669"/>
    <property type="project" value="UniProtKB-KW"/>
</dbReference>
<evidence type="ECO:0000256" key="1">
    <source>
        <dbReference type="ARBA" id="ARBA00022679"/>
    </source>
</evidence>
<organism evidence="2 3">
    <name type="scientific">Myroides odoratimimus</name>
    <dbReference type="NCBI Taxonomy" id="76832"/>
    <lineage>
        <taxon>Bacteria</taxon>
        <taxon>Pseudomonadati</taxon>
        <taxon>Bacteroidota</taxon>
        <taxon>Flavobacteriia</taxon>
        <taxon>Flavobacteriales</taxon>
        <taxon>Flavobacteriaceae</taxon>
        <taxon>Myroides</taxon>
    </lineage>
</organism>
<dbReference type="Gene3D" id="2.20.25.110">
    <property type="entry name" value="S-adenosyl-L-methionine-dependent methyltransferases"/>
    <property type="match status" value="1"/>
</dbReference>
<dbReference type="RefSeq" id="WP_006259097.1">
    <property type="nucleotide sequence ID" value="NZ_BCMQ01000008.1"/>
</dbReference>
<dbReference type="PANTHER" id="PTHR43861">
    <property type="entry name" value="TRANS-ACONITATE 2-METHYLTRANSFERASE-RELATED"/>
    <property type="match status" value="1"/>
</dbReference>
<reference evidence="2 3" key="1">
    <citation type="journal article" date="2016" name="J. Zhejiang Univ. Sci. B">
        <title>Antibiotic resistance mechanisms of Myroides sp.</title>
        <authorList>
            <person name="Hu S."/>
            <person name="Yuan S."/>
            <person name="Qu H."/>
            <person name="Jiang T."/>
            <person name="Zhou Y."/>
            <person name="Wang M."/>
            <person name="Ming D."/>
        </authorList>
    </citation>
    <scope>NUCLEOTIDE SEQUENCE [LARGE SCALE GENOMIC DNA]</scope>
    <source>
        <strain evidence="2 3">PR63039</strain>
    </source>
</reference>
<dbReference type="EMBL" id="CP013690">
    <property type="protein sequence ID" value="ALU27051.1"/>
    <property type="molecule type" value="Genomic_DNA"/>
</dbReference>
<dbReference type="InterPro" id="IPR029063">
    <property type="entry name" value="SAM-dependent_MTases_sf"/>
</dbReference>
<dbReference type="CDD" id="cd02440">
    <property type="entry name" value="AdoMet_MTases"/>
    <property type="match status" value="1"/>
</dbReference>